<gene>
    <name evidence="1" type="ORF">PSON_ATCC_30995.1.T2010033</name>
</gene>
<name>A0A8S1RP80_9CILI</name>
<proteinExistence type="predicted"/>
<reference evidence="1" key="1">
    <citation type="submission" date="2021-01" db="EMBL/GenBank/DDBJ databases">
        <authorList>
            <consortium name="Genoscope - CEA"/>
            <person name="William W."/>
        </authorList>
    </citation>
    <scope>NUCLEOTIDE SEQUENCE</scope>
</reference>
<evidence type="ECO:0000313" key="1">
    <source>
        <dbReference type="EMBL" id="CAD8128970.1"/>
    </source>
</evidence>
<accession>A0A8S1RP80</accession>
<dbReference type="PANTHER" id="PTHR33706:SF1">
    <property type="entry name" value="TPR REPEAT PROTEIN"/>
    <property type="match status" value="1"/>
</dbReference>
<comment type="caution">
    <text evidence="1">The sequence shown here is derived from an EMBL/GenBank/DDBJ whole genome shotgun (WGS) entry which is preliminary data.</text>
</comment>
<dbReference type="AlphaFoldDB" id="A0A8S1RP80"/>
<keyword evidence="2" id="KW-1185">Reference proteome</keyword>
<organism evidence="1 2">
    <name type="scientific">Paramecium sonneborni</name>
    <dbReference type="NCBI Taxonomy" id="65129"/>
    <lineage>
        <taxon>Eukaryota</taxon>
        <taxon>Sar</taxon>
        <taxon>Alveolata</taxon>
        <taxon>Ciliophora</taxon>
        <taxon>Intramacronucleata</taxon>
        <taxon>Oligohymenophorea</taxon>
        <taxon>Peniculida</taxon>
        <taxon>Parameciidae</taxon>
        <taxon>Paramecium</taxon>
    </lineage>
</organism>
<sequence length="414" mass="49442">MNFSINTEISSSQSTNREEHTIVKEIDSFDRERVRIEKIKIQIKFTSDQKIIYQQNGEILRQVECKDVHEKPELFNNMDQIGNLYWQGQYGKNKKKEGIWIAFWNKKLLNNVGGYYKEGQKQGLWNDLFLNYMNQVQIFETGEYYNGLRIGKWNYIYYCQIDLIIKLFVGGGLYNDNGEKQGKWIELDEGFYDDKKITYCGEYNKNGKKVGIWDIMYSQRIEKVSYKHILKNYKGKYKQIYCGGGSYDQEGNQIKNGKWVELDEKFSYSSQITYYGQYDIYGRKTGKWDIMYCGLDQMKYSQIGGGSYDQKGNQKKIGQWVELIQEFDYWKQITYYGEYNINGMKVGRWNTMYCKYDKKEQKQMQIQIRIFSLVVVDCMMKKEIRKRLESGQNWMKGFLQKKKSLIMENIIQMV</sequence>
<dbReference type="PANTHER" id="PTHR33706">
    <property type="entry name" value="MORN VARIANT REPEAT PROTEIN"/>
    <property type="match status" value="1"/>
</dbReference>
<evidence type="ECO:0000313" key="2">
    <source>
        <dbReference type="Proteomes" id="UP000692954"/>
    </source>
</evidence>
<protein>
    <submittedName>
        <fullName evidence="1">Uncharacterized protein</fullName>
    </submittedName>
</protein>
<dbReference type="Proteomes" id="UP000692954">
    <property type="component" value="Unassembled WGS sequence"/>
</dbReference>
<dbReference type="EMBL" id="CAJJDN010000201">
    <property type="protein sequence ID" value="CAD8128970.1"/>
    <property type="molecule type" value="Genomic_DNA"/>
</dbReference>